<organism evidence="3 4">
    <name type="scientific">Methanolobus mangrovi</name>
    <dbReference type="NCBI Taxonomy" id="3072977"/>
    <lineage>
        <taxon>Archaea</taxon>
        <taxon>Methanobacteriati</taxon>
        <taxon>Methanobacteriota</taxon>
        <taxon>Stenosarchaea group</taxon>
        <taxon>Methanomicrobia</taxon>
        <taxon>Methanosarcinales</taxon>
        <taxon>Methanosarcinaceae</taxon>
        <taxon>Methanolobus</taxon>
    </lineage>
</organism>
<evidence type="ECO:0000313" key="3">
    <source>
        <dbReference type="EMBL" id="WMW22962.1"/>
    </source>
</evidence>
<dbReference type="GeneID" id="84229237"/>
<evidence type="ECO:0000259" key="2">
    <source>
        <dbReference type="Pfam" id="PF25213"/>
    </source>
</evidence>
<dbReference type="RefSeq" id="WP_309309077.1">
    <property type="nucleotide sequence ID" value="NZ_CP133594.1"/>
</dbReference>
<gene>
    <name evidence="3" type="ORF">RE476_03810</name>
</gene>
<dbReference type="InterPro" id="IPR036390">
    <property type="entry name" value="WH_DNA-bd_sf"/>
</dbReference>
<dbReference type="Pfam" id="PF08350">
    <property type="entry name" value="FilR1_middle"/>
    <property type="match status" value="1"/>
</dbReference>
<dbReference type="InterPro" id="IPR057527">
    <property type="entry name" value="HVO_A0261-like_N"/>
</dbReference>
<feature type="domain" description="HVO-A0261-like N-terminal" evidence="2">
    <location>
        <begin position="8"/>
        <end position="83"/>
    </location>
</feature>
<dbReference type="EMBL" id="CP133594">
    <property type="protein sequence ID" value="WMW22962.1"/>
    <property type="molecule type" value="Genomic_DNA"/>
</dbReference>
<proteinExistence type="predicted"/>
<name>A0AA51UGR0_9EURY</name>
<dbReference type="InterPro" id="IPR013561">
    <property type="entry name" value="FilR1_middle_dom"/>
</dbReference>
<dbReference type="SUPFAM" id="SSF46785">
    <property type="entry name" value="Winged helix' DNA-binding domain"/>
    <property type="match status" value="1"/>
</dbReference>
<dbReference type="InterPro" id="IPR016490">
    <property type="entry name" value="Tscrpt_reg_HTH_AF0396-typ3"/>
</dbReference>
<dbReference type="AlphaFoldDB" id="A0AA51UGR0"/>
<dbReference type="Proteomes" id="UP001183006">
    <property type="component" value="Chromosome"/>
</dbReference>
<protein>
    <submittedName>
        <fullName evidence="3">Winged helix-turn-helix domain-containing protein</fullName>
    </submittedName>
</protein>
<keyword evidence="4" id="KW-1185">Reference proteome</keyword>
<evidence type="ECO:0000259" key="1">
    <source>
        <dbReference type="Pfam" id="PF08350"/>
    </source>
</evidence>
<evidence type="ECO:0000313" key="4">
    <source>
        <dbReference type="Proteomes" id="UP001183006"/>
    </source>
</evidence>
<dbReference type="KEGG" id="mmav:RE476_03810"/>
<reference evidence="3" key="1">
    <citation type="submission" date="2023-08" db="EMBL/GenBank/DDBJ databases">
        <title>Methanolobus mangrovi sp. nov. and Methanolobus sediminis sp. nov, two novel methylotrophic methanogens isolated from mangrove sediments in China.</title>
        <authorList>
            <person name="Zhou J."/>
        </authorList>
    </citation>
    <scope>NUCLEOTIDE SEQUENCE</scope>
    <source>
        <strain evidence="3">FTZ2</strain>
    </source>
</reference>
<dbReference type="PIRSF" id="PIRSF006692">
    <property type="entry name" value="TF_HTH_AF0396_prd"/>
    <property type="match status" value="1"/>
</dbReference>
<dbReference type="Pfam" id="PF25213">
    <property type="entry name" value="HVO_A0261_N"/>
    <property type="match status" value="1"/>
</dbReference>
<sequence>MKKTLLDVVFRSDKRKNVLLLLQNEPQEMEILLNSLGTTRQALLPQMRILEDHYLVSHYDDAYELTTIGKLVVNEMVPLLGTTDVFDEGIDYWGTRNLDFIPPYLLEKIGELKDCEIIHPPLTELYSIHKSLNPEYKVSSTVYVITTILYPGFNSIFTEMLESNVTIYYIVSQELLNKIRTEYRTEFVHFIKNKSFKMYVYNKKMKFLYFTFDSVHSLISMLKSNGEFDNRFVLCKGQSAVDWTKELFEYYLEDCVPVTELD</sequence>
<feature type="domain" description="Methanogenesis regulatory protein FilR1 middle" evidence="1">
    <location>
        <begin position="130"/>
        <end position="254"/>
    </location>
</feature>
<accession>A0AA51UGR0</accession>